<dbReference type="InterPro" id="IPR036761">
    <property type="entry name" value="TTHA0802/YceI-like_sf"/>
</dbReference>
<dbReference type="PANTHER" id="PTHR34406">
    <property type="entry name" value="PROTEIN YCEI"/>
    <property type="match status" value="1"/>
</dbReference>
<dbReference type="InterPro" id="IPR007372">
    <property type="entry name" value="Lipid/polyisoprenoid-bd_YceI"/>
</dbReference>
<dbReference type="EMBL" id="JAENII010000001">
    <property type="protein sequence ID" value="MBK1825491.1"/>
    <property type="molecule type" value="Genomic_DNA"/>
</dbReference>
<dbReference type="Proteomes" id="UP000658278">
    <property type="component" value="Unassembled WGS sequence"/>
</dbReference>
<dbReference type="Gene3D" id="2.40.128.110">
    <property type="entry name" value="Lipid/polyisoprenoid-binding, YceI-like"/>
    <property type="match status" value="1"/>
</dbReference>
<protein>
    <submittedName>
        <fullName evidence="2">YceI family protein</fullName>
    </submittedName>
</protein>
<feature type="domain" description="Lipid/polyisoprenoid-binding YceI-like" evidence="1">
    <location>
        <begin position="51"/>
        <end position="208"/>
    </location>
</feature>
<organism evidence="2 3">
    <name type="scientific">Haloferula rosea</name>
    <dbReference type="NCBI Taxonomy" id="490093"/>
    <lineage>
        <taxon>Bacteria</taxon>
        <taxon>Pseudomonadati</taxon>
        <taxon>Verrucomicrobiota</taxon>
        <taxon>Verrucomicrobiia</taxon>
        <taxon>Verrucomicrobiales</taxon>
        <taxon>Verrucomicrobiaceae</taxon>
        <taxon>Haloferula</taxon>
    </lineage>
</organism>
<keyword evidence="3" id="KW-1185">Reference proteome</keyword>
<gene>
    <name evidence="2" type="ORF">JIN81_00545</name>
</gene>
<dbReference type="RefSeq" id="WP_200275161.1">
    <property type="nucleotide sequence ID" value="NZ_JAENII010000001.1"/>
</dbReference>
<dbReference type="PANTHER" id="PTHR34406:SF1">
    <property type="entry name" value="PROTEIN YCEI"/>
    <property type="match status" value="1"/>
</dbReference>
<dbReference type="SUPFAM" id="SSF101874">
    <property type="entry name" value="YceI-like"/>
    <property type="match status" value="1"/>
</dbReference>
<sequence length="216" mass="23576">MKPHSYIASGLIAAALVSCENPADKTATATVTEAQADNNPAHSHGEEEDPLYSLTEASMVSFVGSKVTGSHEGGFKEIDGHLHISDSDEVTGGTIHIDMNSTWSDNDKLTEHLKAADFFDVANHPKATFYLTRVKKESEGKYQISGDLDLRGVEKNITFPATAAKDGEDIKVQAEFDINRKDWGIEYAGKKDDLIRDEVVLKLDLVITPHSGEHSH</sequence>
<proteinExistence type="predicted"/>
<dbReference type="Pfam" id="PF04264">
    <property type="entry name" value="YceI"/>
    <property type="match status" value="1"/>
</dbReference>
<dbReference type="AlphaFoldDB" id="A0A934RAN5"/>
<name>A0A934RAN5_9BACT</name>
<evidence type="ECO:0000259" key="1">
    <source>
        <dbReference type="SMART" id="SM00867"/>
    </source>
</evidence>
<accession>A0A934RAN5</accession>
<evidence type="ECO:0000313" key="2">
    <source>
        <dbReference type="EMBL" id="MBK1825491.1"/>
    </source>
</evidence>
<reference evidence="2" key="1">
    <citation type="submission" date="2021-01" db="EMBL/GenBank/DDBJ databases">
        <title>Modified the classification status of verrucomicrobia.</title>
        <authorList>
            <person name="Feng X."/>
        </authorList>
    </citation>
    <scope>NUCLEOTIDE SEQUENCE</scope>
    <source>
        <strain evidence="2">KCTC 22201</strain>
    </source>
</reference>
<evidence type="ECO:0000313" key="3">
    <source>
        <dbReference type="Proteomes" id="UP000658278"/>
    </source>
</evidence>
<comment type="caution">
    <text evidence="2">The sequence shown here is derived from an EMBL/GenBank/DDBJ whole genome shotgun (WGS) entry which is preliminary data.</text>
</comment>
<dbReference type="SMART" id="SM00867">
    <property type="entry name" value="YceI"/>
    <property type="match status" value="1"/>
</dbReference>
<dbReference type="PROSITE" id="PS51257">
    <property type="entry name" value="PROKAR_LIPOPROTEIN"/>
    <property type="match status" value="1"/>
</dbReference>